<organism evidence="3 4">
    <name type="scientific">Dyella jiangningensis</name>
    <dbReference type="NCBI Taxonomy" id="1379159"/>
    <lineage>
        <taxon>Bacteria</taxon>
        <taxon>Pseudomonadati</taxon>
        <taxon>Pseudomonadota</taxon>
        <taxon>Gammaproteobacteria</taxon>
        <taxon>Lysobacterales</taxon>
        <taxon>Rhodanobacteraceae</taxon>
        <taxon>Dyella</taxon>
    </lineage>
</organism>
<feature type="region of interest" description="Disordered" evidence="1">
    <location>
        <begin position="148"/>
        <end position="168"/>
    </location>
</feature>
<feature type="compositionally biased region" description="Low complexity" evidence="1">
    <location>
        <begin position="27"/>
        <end position="81"/>
    </location>
</feature>
<feature type="compositionally biased region" description="Polar residues" evidence="1">
    <location>
        <begin position="159"/>
        <end position="168"/>
    </location>
</feature>
<feature type="signal peptide" evidence="2">
    <location>
        <begin position="1"/>
        <end position="20"/>
    </location>
</feature>
<protein>
    <submittedName>
        <fullName evidence="3">Uncharacterized protein</fullName>
    </submittedName>
</protein>
<feature type="region of interest" description="Disordered" evidence="1">
    <location>
        <begin position="23"/>
        <end position="81"/>
    </location>
</feature>
<dbReference type="EMBL" id="NFZS01000004">
    <property type="protein sequence ID" value="RAO75940.1"/>
    <property type="molecule type" value="Genomic_DNA"/>
</dbReference>
<dbReference type="OrthoDB" id="5952783at2"/>
<proteinExistence type="predicted"/>
<evidence type="ECO:0000256" key="1">
    <source>
        <dbReference type="SAM" id="MobiDB-lite"/>
    </source>
</evidence>
<gene>
    <name evidence="3" type="ORF">CA260_14420</name>
</gene>
<dbReference type="Proteomes" id="UP000248926">
    <property type="component" value="Unassembled WGS sequence"/>
</dbReference>
<evidence type="ECO:0000256" key="2">
    <source>
        <dbReference type="SAM" id="SignalP"/>
    </source>
</evidence>
<comment type="caution">
    <text evidence="3">The sequence shown here is derived from an EMBL/GenBank/DDBJ whole genome shotgun (WGS) entry which is preliminary data.</text>
</comment>
<keyword evidence="2" id="KW-0732">Signal</keyword>
<keyword evidence="4" id="KW-1185">Reference proteome</keyword>
<evidence type="ECO:0000313" key="4">
    <source>
        <dbReference type="Proteomes" id="UP000248926"/>
    </source>
</evidence>
<accession>A0A328P181</accession>
<dbReference type="PROSITE" id="PS51257">
    <property type="entry name" value="PROKAR_LIPOPROTEIN"/>
    <property type="match status" value="1"/>
</dbReference>
<dbReference type="AlphaFoldDB" id="A0A328P181"/>
<sequence length="168" mass="16873">MSRRTRLALLSLISGGIALAGCSSQPTATTTTTTTTTGRSHTGASTSTSPRSTGTSAPRSRTAAPGATGAPAAATGPTGSTGIPACDDYLASYVACHRTAAIYPPDQIEGHYEAMRDSLLRDSQDPNTRPQLGGRCTALAQTLRQALHGRSCGPVSPATPASSSGKGG</sequence>
<reference evidence="3 4" key="1">
    <citation type="journal article" date="2018" name="Genet. Mol. Biol.">
        <title>The genome sequence of Dyella jiangningensis FCAV SCS01 from a lignocellulose-decomposing microbial consortium metagenome reveals potential for biotechnological applications.</title>
        <authorList>
            <person name="Desiderato J.G."/>
            <person name="Alvarenga D.O."/>
            <person name="Constancio M.T.L."/>
            <person name="Alves L.M.C."/>
            <person name="Varani A.M."/>
        </authorList>
    </citation>
    <scope>NUCLEOTIDE SEQUENCE [LARGE SCALE GENOMIC DNA]</scope>
    <source>
        <strain evidence="3 4">FCAV SCS01</strain>
    </source>
</reference>
<name>A0A328P181_9GAMM</name>
<evidence type="ECO:0000313" key="3">
    <source>
        <dbReference type="EMBL" id="RAO75940.1"/>
    </source>
</evidence>
<feature type="chain" id="PRO_5016254212" evidence="2">
    <location>
        <begin position="21"/>
        <end position="168"/>
    </location>
</feature>